<evidence type="ECO:0000313" key="4">
    <source>
        <dbReference type="Proteomes" id="UP000673975"/>
    </source>
</evidence>
<proteinExistence type="predicted"/>
<protein>
    <submittedName>
        <fullName evidence="3">Uncharacterized protein</fullName>
    </submittedName>
</protein>
<dbReference type="EMBL" id="JAFIDN010000010">
    <property type="protein sequence ID" value="MBP3193437.1"/>
    <property type="molecule type" value="Genomic_DNA"/>
</dbReference>
<evidence type="ECO:0000313" key="3">
    <source>
        <dbReference type="EMBL" id="MBP3193437.1"/>
    </source>
</evidence>
<sequence length="102" mass="12365">MDWNKPWDEEKPDDAAVSAEEDDNNGEKKKWNYIFIESLKLAVLLPLIILAVEMFLLDAWPDVREHPEQLLFDYLFLFSAIFIIFVGFHFVQWRRRSRKHRR</sequence>
<dbReference type="RefSeq" id="WP_210512894.1">
    <property type="nucleotide sequence ID" value="NZ_JAFIDN010000010.1"/>
</dbReference>
<keyword evidence="4" id="KW-1185">Reference proteome</keyword>
<gene>
    <name evidence="3" type="ORF">NATSA_12230</name>
</gene>
<keyword evidence="2" id="KW-1133">Transmembrane helix</keyword>
<keyword evidence="2" id="KW-0812">Transmembrane</keyword>
<comment type="caution">
    <text evidence="3">The sequence shown here is derived from an EMBL/GenBank/DDBJ whole genome shotgun (WGS) entry which is preliminary data.</text>
</comment>
<feature type="region of interest" description="Disordered" evidence="1">
    <location>
        <begin position="1"/>
        <end position="26"/>
    </location>
</feature>
<dbReference type="Proteomes" id="UP000673975">
    <property type="component" value="Unassembled WGS sequence"/>
</dbReference>
<evidence type="ECO:0000256" key="1">
    <source>
        <dbReference type="SAM" id="MobiDB-lite"/>
    </source>
</evidence>
<reference evidence="3" key="1">
    <citation type="submission" date="2021-02" db="EMBL/GenBank/DDBJ databases">
        <title>Natronogracilivirga saccharolytica gen. nov. sp. nov. a new anaerobic, haloalkiliphilic carbohydrate-fermenting bacterium from soda lake and proposing of Cyclonatronumiaceae fam. nov. in the phylum Balneolaeota.</title>
        <authorList>
            <person name="Zhilina T.N."/>
            <person name="Sorokin D.Y."/>
            <person name="Zavarzina D.G."/>
            <person name="Toshchakov S.V."/>
            <person name="Kublanov I.V."/>
        </authorList>
    </citation>
    <scope>NUCLEOTIDE SEQUENCE</scope>
    <source>
        <strain evidence="3">Z-1702</strain>
    </source>
</reference>
<keyword evidence="2" id="KW-0472">Membrane</keyword>
<dbReference type="AlphaFoldDB" id="A0A8J7RUZ3"/>
<accession>A0A8J7RUZ3</accession>
<feature type="transmembrane region" description="Helical" evidence="2">
    <location>
        <begin position="38"/>
        <end position="57"/>
    </location>
</feature>
<organism evidence="3 4">
    <name type="scientific">Natronogracilivirga saccharolytica</name>
    <dbReference type="NCBI Taxonomy" id="2812953"/>
    <lineage>
        <taxon>Bacteria</taxon>
        <taxon>Pseudomonadati</taxon>
        <taxon>Balneolota</taxon>
        <taxon>Balneolia</taxon>
        <taxon>Balneolales</taxon>
        <taxon>Cyclonatronaceae</taxon>
        <taxon>Natronogracilivirga</taxon>
    </lineage>
</organism>
<feature type="transmembrane region" description="Helical" evidence="2">
    <location>
        <begin position="69"/>
        <end position="91"/>
    </location>
</feature>
<evidence type="ECO:0000256" key="2">
    <source>
        <dbReference type="SAM" id="Phobius"/>
    </source>
</evidence>
<name>A0A8J7RUZ3_9BACT</name>